<dbReference type="Gene3D" id="2.60.120.290">
    <property type="entry name" value="Spermadhesin, CUB domain"/>
    <property type="match status" value="4"/>
</dbReference>
<feature type="domain" description="CUB" evidence="4">
    <location>
        <begin position="619"/>
        <end position="724"/>
    </location>
</feature>
<evidence type="ECO:0000313" key="6">
    <source>
        <dbReference type="Proteomes" id="UP001203687"/>
    </source>
</evidence>
<dbReference type="InterPro" id="IPR026444">
    <property type="entry name" value="Secre_tail"/>
</dbReference>
<dbReference type="NCBIfam" id="TIGR04183">
    <property type="entry name" value="Por_Secre_tail"/>
    <property type="match status" value="1"/>
</dbReference>
<dbReference type="PANTHER" id="PTHR24251">
    <property type="entry name" value="OVOCHYMASE-RELATED"/>
    <property type="match status" value="1"/>
</dbReference>
<proteinExistence type="predicted"/>
<evidence type="ECO:0000259" key="4">
    <source>
        <dbReference type="PROSITE" id="PS01180"/>
    </source>
</evidence>
<evidence type="ECO:0000256" key="2">
    <source>
        <dbReference type="ARBA" id="ARBA00022737"/>
    </source>
</evidence>
<dbReference type="SMART" id="SM00042">
    <property type="entry name" value="CUB"/>
    <property type="match status" value="4"/>
</dbReference>
<dbReference type="PROSITE" id="PS01180">
    <property type="entry name" value="CUB"/>
    <property type="match status" value="3"/>
</dbReference>
<keyword evidence="2" id="KW-0677">Repeat</keyword>
<comment type="caution">
    <text evidence="5">The sequence shown here is derived from an EMBL/GenBank/DDBJ whole genome shotgun (WGS) entry which is preliminary data.</text>
</comment>
<dbReference type="Proteomes" id="UP001203687">
    <property type="component" value="Unassembled WGS sequence"/>
</dbReference>
<feature type="domain" description="CUB" evidence="4">
    <location>
        <begin position="506"/>
        <end position="611"/>
    </location>
</feature>
<name>A0ABT0H9X9_9FLAO</name>
<evidence type="ECO:0000313" key="5">
    <source>
        <dbReference type="EMBL" id="MCK8480804.1"/>
    </source>
</evidence>
<dbReference type="RefSeq" id="WP_248412827.1">
    <property type="nucleotide sequence ID" value="NZ_JALPQF010000008.1"/>
</dbReference>
<evidence type="ECO:0000256" key="3">
    <source>
        <dbReference type="ARBA" id="ARBA00023157"/>
    </source>
</evidence>
<organism evidence="5 6">
    <name type="scientific">Psychroserpens algicola</name>
    <dbReference type="NCBI Taxonomy" id="1719034"/>
    <lineage>
        <taxon>Bacteria</taxon>
        <taxon>Pseudomonadati</taxon>
        <taxon>Bacteroidota</taxon>
        <taxon>Flavobacteriia</taxon>
        <taxon>Flavobacteriales</taxon>
        <taxon>Flavobacteriaceae</taxon>
        <taxon>Psychroserpens</taxon>
    </lineage>
</organism>
<keyword evidence="1" id="KW-0732">Signal</keyword>
<keyword evidence="6" id="KW-1185">Reference proteome</keyword>
<protein>
    <submittedName>
        <fullName evidence="5">T9SS sorting signal type C domain-containing protein</fullName>
    </submittedName>
</protein>
<sequence>MSFSQGTDILSSEQFCSGTSELTFNNVYGGTNLTAVGCLGSIPNASYFFMEIDLAGDLIFTISQETTAGTPIDVDFIAWGPFVDLNDANASISYTDCPTCPNNTTDPTFYPYAPDFITDCSFDIAPTETMNILNAMQGEIYVVLITNYDGAQGTISFQQTGGNGTTTCASVPVCGSQYFDGGGPTGPYSGNETTTINPYFAGGTVTVDFTTVNIPDAGDVLTVYNGPNNTFPVLGTVTTTGSFTSTTVGNPTGAITFELITDGDANTGTGWVADITCTAPPTPPTCGFTFYDSGGAGGNYSANELQTTTFYPDTAGDVVTATFTAFNLENTWDDLTVYDGPNTTYPSLGTFTGTTIPGPFTSTDASGALTFVFDSDSTTQLSGWAADLTCSTPVCGSTFYDSGGSGGNYAANESQTTTFFPDTAGNLITATFTAFNTQNGTDELNVYDGPDATYPLLGTFSGTTIPGPFTSSDVSGALTFVFTSNGSVQNSGWVADITCSPSTYVCGSIFYDSGGASGNYASNELTTTTFFPDTAGLAITATFTMFDTEGTYDELSVYDGPDATYPLLGIFSGTSIPGPFTSSDASGALTFVFDSDSSVEYDGWAANLSCAPYVPPAVCGNTFYDSGGAGGDYFSNEYTTTTLIPDIPGTSVTVTFTAFDLESCCDELLVYDGPDATYPLLGTFTGTAIPGPFTSTDPSGALTFVFDSDSSVEYEGWAADITCIDNCNMSITDTIYPIGADTCSLDYTELVATTNSPSSNRTTVFSETFDGAGFPAGWTTANATANTQWIISNTANAGGTAREAMLDWDSGFDNGTWTLTSPQIDITGETNLELDYRQELDHWSASYSYSVYVETSTDNTNWTVRYSVINVSANIPASVMNHDISSHDGNTSLYVRFRFAGETFGILDWSIDNIYITADGAPATPQITWSPTTGLYTDSGLTTPYSGGFTDTVYAVPNGIQTYTATDQNSCTETVTVTHNKKVWNGSDISDGTNWYVGNNWTPFGVPSINSCVVIPDNSTVPNNPIADKTQVPIPLPPQPATARNLTLEADAYLEIDTNTEIIVQEWVNVQNTGILNLKSSSSLIQVDDSAVNTGDIHMQRSPNFDESAVANSEYVYWSSPVTSFQVSDISPGSTQMYYWTPTVAANAPGFHGEWYAASGNMTDGTGYIVRGLSGTPTNIPATTYTIPNNTALFSGVPNNGIITKPISHGNWNGGTYAGNGNTATNEDDNWNLIGNPYPSAISANAFVNLNTAINGTVYVWPHDSTYSDLTADPFYEDYVYNYDGNDYIEHNNTGSNPPGTNDLFIGSGQGFFVLMNHSAPVSSNVTFNNSMRQVLSSYNNNTFFRTDGSGNNSTVERHRIWLDLLSPNDITNSILVGYVENATNDFDRLYDGYDFSEGSNGFYSLLDNQTLSIQGRSLPFLQEDTVPLGLIANETGVHTIAINTLDGLFLNEGQNIYIEDTELNVIHDIRNSPYNFSIEEGIHDTRFILRYTYDTLGVNDFDNGDISIIAPNSDYIKIKSEIGLIDNINVYDILGRVIFEKNEVNDTEFILNETRLSHGAYIVKVVLANGKQKIQKVVIRQ</sequence>
<dbReference type="CDD" id="cd00041">
    <property type="entry name" value="CUB"/>
    <property type="match status" value="4"/>
</dbReference>
<evidence type="ECO:0000256" key="1">
    <source>
        <dbReference type="ARBA" id="ARBA00022729"/>
    </source>
</evidence>
<dbReference type="PANTHER" id="PTHR24251:SF37">
    <property type="entry name" value="CUB DOMAIN-CONTAINING PROTEIN"/>
    <property type="match status" value="1"/>
</dbReference>
<dbReference type="NCBIfam" id="NF033708">
    <property type="entry name" value="T9SS_Cterm_ChiA"/>
    <property type="match status" value="1"/>
</dbReference>
<dbReference type="InterPro" id="IPR000859">
    <property type="entry name" value="CUB_dom"/>
</dbReference>
<dbReference type="Pfam" id="PF00431">
    <property type="entry name" value="CUB"/>
    <property type="match status" value="4"/>
</dbReference>
<dbReference type="SUPFAM" id="SSF49854">
    <property type="entry name" value="Spermadhesin, CUB domain"/>
    <property type="match status" value="4"/>
</dbReference>
<accession>A0ABT0H9X9</accession>
<dbReference type="EMBL" id="JALPQF010000008">
    <property type="protein sequence ID" value="MCK8480804.1"/>
    <property type="molecule type" value="Genomic_DNA"/>
</dbReference>
<gene>
    <name evidence="5" type="ORF">MUY34_09235</name>
</gene>
<dbReference type="Pfam" id="PF18962">
    <property type="entry name" value="Por_Secre_tail"/>
    <property type="match status" value="1"/>
</dbReference>
<dbReference type="InterPro" id="IPR035914">
    <property type="entry name" value="Sperma_CUB_dom_sf"/>
</dbReference>
<feature type="domain" description="CUB" evidence="4">
    <location>
        <begin position="286"/>
        <end position="391"/>
    </location>
</feature>
<keyword evidence="3" id="KW-1015">Disulfide bond</keyword>
<dbReference type="Gene3D" id="2.60.120.260">
    <property type="entry name" value="Galactose-binding domain-like"/>
    <property type="match status" value="1"/>
</dbReference>
<reference evidence="5" key="1">
    <citation type="submission" date="2022-04" db="EMBL/GenBank/DDBJ databases">
        <authorList>
            <person name="Ren T."/>
        </authorList>
    </citation>
    <scope>NUCLEOTIDE SEQUENCE</scope>
    <source>
        <strain evidence="5">F63249</strain>
    </source>
</reference>